<evidence type="ECO:0000256" key="6">
    <source>
        <dbReference type="PIRSR" id="PIRSR000097-3"/>
    </source>
</evidence>
<accession>A0A851GHT6</accession>
<sequence length="317" mass="35169">MKYHNFENGDRMPVLGLGTWKSAPGEVGQAVQDAVSLGYRHIDCASAYENEEEIGAAFNGMISTGSIPREELWVTSKLWNNAHAEGQVRVALEKTLADLQLDYLDLYLMHWPVSFASDIFFPESGSEVQAPDPASLAATWKGMEDLVDAGLVRHIGVCNFSQKKLAALYASARIKPEMNQIELHPYMQQPEMLSFCQQHGIALTAYSPLGSPDRPEFLKAENEPVLLQDTTIQKIAEVHGVSSAQIMLAWAVNRGTSVIPKSTNPERQAQNLAAADIQLTDEEMNQIAGLDRKRRYVDGAFWCLEGSPFTLQSLWDE</sequence>
<evidence type="ECO:0000313" key="8">
    <source>
        <dbReference type="EMBL" id="NWK57348.1"/>
    </source>
</evidence>
<dbReference type="PIRSF" id="PIRSF000097">
    <property type="entry name" value="AKR"/>
    <property type="match status" value="1"/>
</dbReference>
<keyword evidence="2" id="KW-0521">NADP</keyword>
<feature type="domain" description="NADP-dependent oxidoreductase" evidence="7">
    <location>
        <begin position="15"/>
        <end position="291"/>
    </location>
</feature>
<dbReference type="PROSITE" id="PS00798">
    <property type="entry name" value="ALDOKETO_REDUCTASE_1"/>
    <property type="match status" value="1"/>
</dbReference>
<dbReference type="PROSITE" id="PS00062">
    <property type="entry name" value="ALDOKETO_REDUCTASE_2"/>
    <property type="match status" value="1"/>
</dbReference>
<dbReference type="AlphaFoldDB" id="A0A851GHT6"/>
<keyword evidence="3" id="KW-0560">Oxidoreductase</keyword>
<comment type="caution">
    <text evidence="8">The sequence shown here is derived from an EMBL/GenBank/DDBJ whole genome shotgun (WGS) entry which is preliminary data.</text>
</comment>
<gene>
    <name evidence="8" type="ORF">HW115_17135</name>
</gene>
<proteinExistence type="inferred from homology"/>
<dbReference type="Proteomes" id="UP000557872">
    <property type="component" value="Unassembled WGS sequence"/>
</dbReference>
<dbReference type="PRINTS" id="PR00069">
    <property type="entry name" value="ALDKETRDTASE"/>
</dbReference>
<evidence type="ECO:0000256" key="5">
    <source>
        <dbReference type="PIRSR" id="PIRSR000097-2"/>
    </source>
</evidence>
<evidence type="ECO:0000313" key="9">
    <source>
        <dbReference type="Proteomes" id="UP000557872"/>
    </source>
</evidence>
<dbReference type="GO" id="GO:0016491">
    <property type="term" value="F:oxidoreductase activity"/>
    <property type="evidence" value="ECO:0007669"/>
    <property type="project" value="UniProtKB-KW"/>
</dbReference>
<organism evidence="8 9">
    <name type="scientific">Oceaniferula marina</name>
    <dbReference type="NCBI Taxonomy" id="2748318"/>
    <lineage>
        <taxon>Bacteria</taxon>
        <taxon>Pseudomonadati</taxon>
        <taxon>Verrucomicrobiota</taxon>
        <taxon>Verrucomicrobiia</taxon>
        <taxon>Verrucomicrobiales</taxon>
        <taxon>Verrucomicrobiaceae</taxon>
        <taxon>Oceaniferula</taxon>
    </lineage>
</organism>
<dbReference type="InterPro" id="IPR020471">
    <property type="entry name" value="AKR"/>
</dbReference>
<dbReference type="InterPro" id="IPR023210">
    <property type="entry name" value="NADP_OxRdtase_dom"/>
</dbReference>
<evidence type="ECO:0000256" key="4">
    <source>
        <dbReference type="PIRSR" id="PIRSR000097-1"/>
    </source>
</evidence>
<evidence type="ECO:0000256" key="3">
    <source>
        <dbReference type="ARBA" id="ARBA00023002"/>
    </source>
</evidence>
<protein>
    <submittedName>
        <fullName evidence="8">Aldo/keto reductase</fullName>
    </submittedName>
</protein>
<dbReference type="InterPro" id="IPR018170">
    <property type="entry name" value="Aldo/ket_reductase_CS"/>
</dbReference>
<comment type="similarity">
    <text evidence="1">Belongs to the aldo/keto reductase family.</text>
</comment>
<evidence type="ECO:0000256" key="1">
    <source>
        <dbReference type="ARBA" id="ARBA00007905"/>
    </source>
</evidence>
<name>A0A851GHT6_9BACT</name>
<dbReference type="RefSeq" id="WP_178934252.1">
    <property type="nucleotide sequence ID" value="NZ_JACBAZ010000010.1"/>
</dbReference>
<feature type="site" description="Lowers pKa of active site Tyr" evidence="6">
    <location>
        <position position="77"/>
    </location>
</feature>
<feature type="binding site" evidence="5">
    <location>
        <position position="110"/>
    </location>
    <ligand>
        <name>substrate</name>
    </ligand>
</feature>
<feature type="active site" description="Proton donor" evidence="4">
    <location>
        <position position="48"/>
    </location>
</feature>
<dbReference type="Pfam" id="PF00248">
    <property type="entry name" value="Aldo_ket_red"/>
    <property type="match status" value="1"/>
</dbReference>
<dbReference type="FunFam" id="3.20.20.100:FF:000006">
    <property type="entry name" value="Aldo-keto reductase family 1 member A1"/>
    <property type="match status" value="1"/>
</dbReference>
<dbReference type="PROSITE" id="PS00063">
    <property type="entry name" value="ALDOKETO_REDUCTASE_3"/>
    <property type="match status" value="1"/>
</dbReference>
<reference evidence="8 9" key="1">
    <citation type="submission" date="2020-07" db="EMBL/GenBank/DDBJ databases">
        <title>Roseicoccus Jingziensis gen. nov., sp. nov., isolated from coastal seawater.</title>
        <authorList>
            <person name="Feng X."/>
        </authorList>
    </citation>
    <scope>NUCLEOTIDE SEQUENCE [LARGE SCALE GENOMIC DNA]</scope>
    <source>
        <strain evidence="8 9">N1E253</strain>
    </source>
</reference>
<dbReference type="PANTHER" id="PTHR11732">
    <property type="entry name" value="ALDO/KETO REDUCTASE"/>
    <property type="match status" value="1"/>
</dbReference>
<dbReference type="InterPro" id="IPR036812">
    <property type="entry name" value="NAD(P)_OxRdtase_dom_sf"/>
</dbReference>
<evidence type="ECO:0000256" key="2">
    <source>
        <dbReference type="ARBA" id="ARBA00022857"/>
    </source>
</evidence>
<dbReference type="EMBL" id="JACBAZ010000010">
    <property type="protein sequence ID" value="NWK57348.1"/>
    <property type="molecule type" value="Genomic_DNA"/>
</dbReference>
<dbReference type="SUPFAM" id="SSF51430">
    <property type="entry name" value="NAD(P)-linked oxidoreductase"/>
    <property type="match status" value="1"/>
</dbReference>
<evidence type="ECO:0000259" key="7">
    <source>
        <dbReference type="Pfam" id="PF00248"/>
    </source>
</evidence>
<keyword evidence="9" id="KW-1185">Reference proteome</keyword>
<dbReference type="Gene3D" id="3.20.20.100">
    <property type="entry name" value="NADP-dependent oxidoreductase domain"/>
    <property type="match status" value="1"/>
</dbReference>